<sequence>MFTTIFWILAAWLVVNGVWTCFATGNQELMKWFGWINVVAIILGFWVFYGAASVAVLAGWFTAVNWINVVLAIIQFYLAYRKAGTTHTA</sequence>
<feature type="transmembrane region" description="Helical" evidence="1">
    <location>
        <begin position="58"/>
        <end position="80"/>
    </location>
</feature>
<keyword evidence="1" id="KW-1133">Transmembrane helix</keyword>
<dbReference type="RefSeq" id="WP_135367351.1">
    <property type="nucleotide sequence ID" value="NZ_RKLX01000003.1"/>
</dbReference>
<protein>
    <submittedName>
        <fullName evidence="2">Uncharacterized protein</fullName>
    </submittedName>
</protein>
<keyword evidence="1" id="KW-0472">Membrane</keyword>
<dbReference type="OrthoDB" id="2320818at2"/>
<gene>
    <name evidence="2" type="ORF">EGT51_03170</name>
</gene>
<dbReference type="EMBL" id="RKLX01000003">
    <property type="protein sequence ID" value="TGD19852.1"/>
    <property type="molecule type" value="Genomic_DNA"/>
</dbReference>
<keyword evidence="3" id="KW-1185">Reference proteome</keyword>
<name>A0A4Z0JD53_9LACO</name>
<feature type="transmembrane region" description="Helical" evidence="1">
    <location>
        <begin position="32"/>
        <end position="52"/>
    </location>
</feature>
<dbReference type="AlphaFoldDB" id="A0A4Z0JD53"/>
<keyword evidence="1" id="KW-0812">Transmembrane</keyword>
<feature type="transmembrane region" description="Helical" evidence="1">
    <location>
        <begin position="6"/>
        <end position="25"/>
    </location>
</feature>
<organism evidence="2 3">
    <name type="scientific">Levilactobacillus suantsaiihabitans</name>
    <dbReference type="NCBI Taxonomy" id="2487722"/>
    <lineage>
        <taxon>Bacteria</taxon>
        <taxon>Bacillati</taxon>
        <taxon>Bacillota</taxon>
        <taxon>Bacilli</taxon>
        <taxon>Lactobacillales</taxon>
        <taxon>Lactobacillaceae</taxon>
        <taxon>Levilactobacillus</taxon>
    </lineage>
</organism>
<proteinExistence type="predicted"/>
<accession>A0A4Z0JD53</accession>
<evidence type="ECO:0000256" key="1">
    <source>
        <dbReference type="SAM" id="Phobius"/>
    </source>
</evidence>
<evidence type="ECO:0000313" key="2">
    <source>
        <dbReference type="EMBL" id="TGD19852.1"/>
    </source>
</evidence>
<dbReference type="Proteomes" id="UP000297348">
    <property type="component" value="Unassembled WGS sequence"/>
</dbReference>
<reference evidence="2 3" key="1">
    <citation type="submission" date="2018-10" db="EMBL/GenBank/DDBJ databases">
        <title>Lactobacillus sp. R7 and Lactobacillus sp. R19 isolated from fermented mustard green product of Taiwan.</title>
        <authorList>
            <person name="Lin S.-T."/>
        </authorList>
    </citation>
    <scope>NUCLEOTIDE SEQUENCE [LARGE SCALE GENOMIC DNA]</scope>
    <source>
        <strain evidence="2 3">BCRC 81129</strain>
    </source>
</reference>
<evidence type="ECO:0000313" key="3">
    <source>
        <dbReference type="Proteomes" id="UP000297348"/>
    </source>
</evidence>
<comment type="caution">
    <text evidence="2">The sequence shown here is derived from an EMBL/GenBank/DDBJ whole genome shotgun (WGS) entry which is preliminary data.</text>
</comment>